<sequence length="95" mass="11286">SAIKTNEEEAEELWHRQFMSFTCEHSILMFMIPLSFLLPQDENSRRYPFDLEEQDLEEMIKLASIETEQRDMYLKEVEDIKQNTMTLATPSVVPQ</sequence>
<feature type="non-terminal residue" evidence="1">
    <location>
        <position position="95"/>
    </location>
</feature>
<dbReference type="Proteomes" id="UP001233172">
    <property type="component" value="Unassembled WGS sequence"/>
</dbReference>
<protein>
    <submittedName>
        <fullName evidence="1">Transient receptor potential cation channel subfamily M member 3</fullName>
    </submittedName>
</protein>
<reference evidence="1" key="2">
    <citation type="submission" date="2023-04" db="EMBL/GenBank/DDBJ databases">
        <authorList>
            <person name="Bu L."/>
            <person name="Lu L."/>
            <person name="Laidemitt M.R."/>
            <person name="Zhang S.M."/>
            <person name="Mutuku M."/>
            <person name="Mkoji G."/>
            <person name="Steinauer M."/>
            <person name="Loker E.S."/>
        </authorList>
    </citation>
    <scope>NUCLEOTIDE SEQUENCE</scope>
    <source>
        <strain evidence="1">KasaAsao</strain>
        <tissue evidence="1">Whole Snail</tissue>
    </source>
</reference>
<organism evidence="1 2">
    <name type="scientific">Biomphalaria pfeifferi</name>
    <name type="common">Bloodfluke planorb</name>
    <name type="synonym">Freshwater snail</name>
    <dbReference type="NCBI Taxonomy" id="112525"/>
    <lineage>
        <taxon>Eukaryota</taxon>
        <taxon>Metazoa</taxon>
        <taxon>Spiralia</taxon>
        <taxon>Lophotrochozoa</taxon>
        <taxon>Mollusca</taxon>
        <taxon>Gastropoda</taxon>
        <taxon>Heterobranchia</taxon>
        <taxon>Euthyneura</taxon>
        <taxon>Panpulmonata</taxon>
        <taxon>Hygrophila</taxon>
        <taxon>Lymnaeoidea</taxon>
        <taxon>Planorbidae</taxon>
        <taxon>Biomphalaria</taxon>
    </lineage>
</organism>
<gene>
    <name evidence="1" type="ORF">Bpfe_011933</name>
</gene>
<dbReference type="EMBL" id="JASAOG010000047">
    <property type="protein sequence ID" value="KAK0058628.1"/>
    <property type="molecule type" value="Genomic_DNA"/>
</dbReference>
<name>A0AAD8BQZ6_BIOPF</name>
<keyword evidence="1" id="KW-0675">Receptor</keyword>
<evidence type="ECO:0000313" key="1">
    <source>
        <dbReference type="EMBL" id="KAK0058628.1"/>
    </source>
</evidence>
<feature type="non-terminal residue" evidence="1">
    <location>
        <position position="1"/>
    </location>
</feature>
<accession>A0AAD8BQZ6</accession>
<proteinExistence type="predicted"/>
<evidence type="ECO:0000313" key="2">
    <source>
        <dbReference type="Proteomes" id="UP001233172"/>
    </source>
</evidence>
<keyword evidence="2" id="KW-1185">Reference proteome</keyword>
<comment type="caution">
    <text evidence="1">The sequence shown here is derived from an EMBL/GenBank/DDBJ whole genome shotgun (WGS) entry which is preliminary data.</text>
</comment>
<reference evidence="1" key="1">
    <citation type="journal article" date="2023" name="PLoS Negl. Trop. Dis.">
        <title>A genome sequence for Biomphalaria pfeifferi, the major vector snail for the human-infecting parasite Schistosoma mansoni.</title>
        <authorList>
            <person name="Bu L."/>
            <person name="Lu L."/>
            <person name="Laidemitt M.R."/>
            <person name="Zhang S.M."/>
            <person name="Mutuku M."/>
            <person name="Mkoji G."/>
            <person name="Steinauer M."/>
            <person name="Loker E.S."/>
        </authorList>
    </citation>
    <scope>NUCLEOTIDE SEQUENCE</scope>
    <source>
        <strain evidence="1">KasaAsao</strain>
    </source>
</reference>
<dbReference type="AlphaFoldDB" id="A0AAD8BQZ6"/>